<evidence type="ECO:0000256" key="15">
    <source>
        <dbReference type="SAM" id="MobiDB-lite"/>
    </source>
</evidence>
<dbReference type="FunFam" id="3.10.20.90:FF:000243">
    <property type="entry name" value="Nuclear protein localization protein 4"/>
    <property type="match status" value="1"/>
</dbReference>
<evidence type="ECO:0000313" key="18">
    <source>
        <dbReference type="Proteomes" id="UP000322873"/>
    </source>
</evidence>
<dbReference type="CDD" id="cd08061">
    <property type="entry name" value="MPN_NPL4"/>
    <property type="match status" value="1"/>
</dbReference>
<evidence type="ECO:0000256" key="5">
    <source>
        <dbReference type="ARBA" id="ARBA00019709"/>
    </source>
</evidence>
<dbReference type="SUPFAM" id="SSF54236">
    <property type="entry name" value="Ubiquitin-like"/>
    <property type="match status" value="1"/>
</dbReference>
<dbReference type="PANTHER" id="PTHR12710:SF0">
    <property type="entry name" value="NUCLEAR PROTEIN LOCALIZATION PROTEIN 4 HOMOLOG"/>
    <property type="match status" value="1"/>
</dbReference>
<comment type="similarity">
    <text evidence="4">Belongs to the NPL4 family.</text>
</comment>
<keyword evidence="11" id="KW-0811">Translocation</keyword>
<keyword evidence="18" id="KW-1185">Reference proteome</keyword>
<keyword evidence="8" id="KW-0509">mRNA transport</keyword>
<dbReference type="InterPro" id="IPR029071">
    <property type="entry name" value="Ubiquitin-like_domsf"/>
</dbReference>
<evidence type="ECO:0000256" key="11">
    <source>
        <dbReference type="ARBA" id="ARBA00023010"/>
    </source>
</evidence>
<evidence type="ECO:0000256" key="6">
    <source>
        <dbReference type="ARBA" id="ARBA00022448"/>
    </source>
</evidence>
<evidence type="ECO:0000313" key="17">
    <source>
        <dbReference type="EMBL" id="KAA8576912.1"/>
    </source>
</evidence>
<evidence type="ECO:0000259" key="16">
    <source>
        <dbReference type="PROSITE" id="PS50249"/>
    </source>
</evidence>
<reference evidence="17 18" key="1">
    <citation type="submission" date="2019-06" db="EMBL/GenBank/DDBJ databases">
        <title>Genome Sequence of the Brown Rot Fungal Pathogen Monilinia fructicola.</title>
        <authorList>
            <person name="De Miccolis Angelini R.M."/>
            <person name="Landi L."/>
            <person name="Abate D."/>
            <person name="Pollastro S."/>
            <person name="Romanazzi G."/>
            <person name="Faretra F."/>
        </authorList>
    </citation>
    <scope>NUCLEOTIDE SEQUENCE [LARGE SCALE GENOMIC DNA]</scope>
    <source>
        <strain evidence="17 18">Mfrc123</strain>
    </source>
</reference>
<feature type="region of interest" description="Disordered" evidence="15">
    <location>
        <begin position="739"/>
        <end position="763"/>
    </location>
</feature>
<dbReference type="PANTHER" id="PTHR12710">
    <property type="entry name" value="NUCLEAR PROTEIN LOCALIZATION 4"/>
    <property type="match status" value="1"/>
</dbReference>
<protein>
    <recommendedName>
        <fullName evidence="5">Nuclear protein localization protein 4</fullName>
    </recommendedName>
</protein>
<dbReference type="GO" id="GO:0015031">
    <property type="term" value="P:protein transport"/>
    <property type="evidence" value="ECO:0007669"/>
    <property type="project" value="UniProtKB-KW"/>
</dbReference>
<dbReference type="CDD" id="cd17055">
    <property type="entry name" value="Ubl_AtNPL4_like"/>
    <property type="match status" value="1"/>
</dbReference>
<dbReference type="GO" id="GO:0051028">
    <property type="term" value="P:mRNA transport"/>
    <property type="evidence" value="ECO:0007669"/>
    <property type="project" value="UniProtKB-KW"/>
</dbReference>
<keyword evidence="10" id="KW-0653">Protein transport</keyword>
<dbReference type="AlphaFoldDB" id="A0A5M9K9Y6"/>
<proteinExistence type="inferred from homology"/>
<dbReference type="Gene3D" id="3.10.20.90">
    <property type="entry name" value="Phosphatidylinositol 3-kinase Catalytic Subunit, Chain A, domain 1"/>
    <property type="match status" value="1"/>
</dbReference>
<evidence type="ECO:0000256" key="1">
    <source>
        <dbReference type="ARBA" id="ARBA00004335"/>
    </source>
</evidence>
<dbReference type="InterPro" id="IPR007717">
    <property type="entry name" value="NPL4_C"/>
</dbReference>
<evidence type="ECO:0000256" key="3">
    <source>
        <dbReference type="ARBA" id="ARBA00004556"/>
    </source>
</evidence>
<evidence type="ECO:0000256" key="7">
    <source>
        <dbReference type="ARBA" id="ARBA00022490"/>
    </source>
</evidence>
<evidence type="ECO:0000256" key="10">
    <source>
        <dbReference type="ARBA" id="ARBA00022927"/>
    </source>
</evidence>
<gene>
    <name evidence="17" type="ORF">EYC84_006951</name>
</gene>
<accession>A0A5M9K9Y6</accession>
<dbReference type="VEuPathDB" id="FungiDB:MFRU_014g00230"/>
<organism evidence="17 18">
    <name type="scientific">Monilinia fructicola</name>
    <name type="common">Brown rot fungus</name>
    <name type="synonym">Ciboria fructicola</name>
    <dbReference type="NCBI Taxonomy" id="38448"/>
    <lineage>
        <taxon>Eukaryota</taxon>
        <taxon>Fungi</taxon>
        <taxon>Dikarya</taxon>
        <taxon>Ascomycota</taxon>
        <taxon>Pezizomycotina</taxon>
        <taxon>Leotiomycetes</taxon>
        <taxon>Helotiales</taxon>
        <taxon>Sclerotiniaceae</taxon>
        <taxon>Monilinia</taxon>
    </lineage>
</organism>
<keyword evidence="6" id="KW-0813">Transport</keyword>
<dbReference type="PROSITE" id="PS50249">
    <property type="entry name" value="MPN"/>
    <property type="match status" value="1"/>
</dbReference>
<keyword evidence="7" id="KW-0963">Cytoplasm</keyword>
<dbReference type="Pfam" id="PF05020">
    <property type="entry name" value="zf-NPL4"/>
    <property type="match status" value="1"/>
</dbReference>
<name>A0A5M9K9Y6_MONFR</name>
<comment type="caution">
    <text evidence="17">The sequence shown here is derived from an EMBL/GenBank/DDBJ whole genome shotgun (WGS) entry which is preliminary data.</text>
</comment>
<dbReference type="Pfam" id="PF05021">
    <property type="entry name" value="NPL4"/>
    <property type="match status" value="1"/>
</dbReference>
<dbReference type="GO" id="GO:0031625">
    <property type="term" value="F:ubiquitin protein ligase binding"/>
    <property type="evidence" value="ECO:0007669"/>
    <property type="project" value="TreeGrafter"/>
</dbReference>
<dbReference type="GO" id="GO:0006511">
    <property type="term" value="P:ubiquitin-dependent protein catabolic process"/>
    <property type="evidence" value="ECO:0007669"/>
    <property type="project" value="InterPro"/>
</dbReference>
<dbReference type="InterPro" id="IPR037518">
    <property type="entry name" value="MPN"/>
</dbReference>
<dbReference type="Proteomes" id="UP000322873">
    <property type="component" value="Unassembled WGS sequence"/>
</dbReference>
<evidence type="ECO:0000256" key="4">
    <source>
        <dbReference type="ARBA" id="ARBA00011025"/>
    </source>
</evidence>
<dbReference type="GO" id="GO:0048471">
    <property type="term" value="C:perinuclear region of cytoplasm"/>
    <property type="evidence" value="ECO:0007669"/>
    <property type="project" value="UniProtKB-SubCell"/>
</dbReference>
<dbReference type="GO" id="GO:0043130">
    <property type="term" value="F:ubiquitin binding"/>
    <property type="evidence" value="ECO:0007669"/>
    <property type="project" value="TreeGrafter"/>
</dbReference>
<comment type="subcellular location">
    <subcellularLocation>
        <location evidence="3">Cytoplasm</location>
        <location evidence="3">Perinuclear region</location>
    </subcellularLocation>
    <subcellularLocation>
        <location evidence="2">Endoplasmic reticulum membrane</location>
        <topology evidence="2">Peripheral membrane protein</topology>
        <orientation evidence="2">Cytoplasmic side</orientation>
    </subcellularLocation>
    <subcellularLocation>
        <location evidence="1">Nucleus membrane</location>
        <topology evidence="1">Peripheral membrane protein</topology>
        <orientation evidence="1">Cytoplasmic side</orientation>
    </subcellularLocation>
</comment>
<keyword evidence="12" id="KW-0472">Membrane</keyword>
<sequence>MIEIVSRVGRGYWYKKEERYQISSLMCYVLCVLCLCYYDTSSTSYPILFHSATSGQITLKLLFLPGKTKLANRLIIIYHPILISKMAKAVKMTAWQFITRPPDSDVFCPPAGWWWELERTKPNCTEIKMLLRFRGPDGTVRISVEADETFGQLGEKLVKLLPEKLDPKTLTLSNAPSGGDDKLLMEIARAKVSQIGLKNGDMVFINYKLLDSLSNGDSTASTLTSPPSHLISSTNRLNGNAVLPETIPINVPTQEVTSPSEKIKNPWEVVQQSDLDNRLDRKDGKIPRKKDQKMCRHGEKGMCDYCMPLEPFNAEYLAEKKIKNLSFHSYLRKINSATNKPELGSSFMPPLTEPYYRVKKNCPSGHPQWPEGICTKCQPSAITLQPQAFRMVDHVEFAQASLIENLLNFWRSTGAQRFGYLYGRYEEYTEVPLGIKAVVEAIYEPPQVDELDGITLNEWESEKDVDEIARLCGMERVGVIWTDLLDAGASDGSVICKRHIDSYYLSSLEIAFAARLQAKHPKPTKWSDTGKFGSNFVTCVISADETGGIAISAYQVSNSAVEMVRADIVEPSADPAVMIVRSEGDDDSDTSARYIPEVFYRKINEYGRSVQENAKPSFPVEYLLVTLTHGFPSDPKPAFMAKGSFTIENRLVIGQEQDIKDVGKQLGLDKDGQLTQSSDGIVAVSDFHLLCFIYSLGILNKEEMALLCRVATQHDLADGYQLIATPGWATFLAILQSTGERPPKRQSPSDDDGPTERLAKRVGGVSDHQNKFEDYVCVMEKTSVENRMGGKGNDRCSHMDFWSLMDRAVAQVLTKGYIKGVGFSKMRGSKISQADTFVLR</sequence>
<evidence type="ECO:0000256" key="14">
    <source>
        <dbReference type="ARBA" id="ARBA00024703"/>
    </source>
</evidence>
<dbReference type="InterPro" id="IPR007716">
    <property type="entry name" value="NPL4_Zn-bd_put"/>
</dbReference>
<keyword evidence="9" id="KW-0256">Endoplasmic reticulum</keyword>
<evidence type="ECO:0000256" key="9">
    <source>
        <dbReference type="ARBA" id="ARBA00022824"/>
    </source>
</evidence>
<evidence type="ECO:0000256" key="8">
    <source>
        <dbReference type="ARBA" id="ARBA00022816"/>
    </source>
</evidence>
<evidence type="ECO:0000256" key="13">
    <source>
        <dbReference type="ARBA" id="ARBA00023242"/>
    </source>
</evidence>
<dbReference type="GO" id="GO:0031965">
    <property type="term" value="C:nuclear membrane"/>
    <property type="evidence" value="ECO:0007669"/>
    <property type="project" value="UniProtKB-SubCell"/>
</dbReference>
<evidence type="ECO:0000256" key="12">
    <source>
        <dbReference type="ARBA" id="ARBA00023136"/>
    </source>
</evidence>
<dbReference type="InterPro" id="IPR016563">
    <property type="entry name" value="Npl4"/>
</dbReference>
<evidence type="ECO:0000256" key="2">
    <source>
        <dbReference type="ARBA" id="ARBA00004397"/>
    </source>
</evidence>
<dbReference type="GO" id="GO:0005789">
    <property type="term" value="C:endoplasmic reticulum membrane"/>
    <property type="evidence" value="ECO:0007669"/>
    <property type="project" value="UniProtKB-SubCell"/>
</dbReference>
<comment type="function">
    <text evidence="14">Involved in the import of nuclear-targeted proteins into the nucleus and the export of poly(A) RNA out of the nucleus. Has a role in the endoplasmic reticulum-associated degradation (ERAD) pathway.</text>
</comment>
<dbReference type="EMBL" id="VICG01000001">
    <property type="protein sequence ID" value="KAA8576912.1"/>
    <property type="molecule type" value="Genomic_DNA"/>
</dbReference>
<feature type="domain" description="MPN" evidence="16">
    <location>
        <begin position="395"/>
        <end position="532"/>
    </location>
</feature>
<keyword evidence="13" id="KW-0539">Nucleus</keyword>